<keyword evidence="3" id="KW-1185">Reference proteome</keyword>
<evidence type="ECO:0000259" key="1">
    <source>
        <dbReference type="PROSITE" id="PS51782"/>
    </source>
</evidence>
<dbReference type="InterPro" id="IPR018392">
    <property type="entry name" value="LysM"/>
</dbReference>
<dbReference type="SMART" id="SM00257">
    <property type="entry name" value="LysM"/>
    <property type="match status" value="1"/>
</dbReference>
<organism evidence="2 3">
    <name type="scientific">Baia soyae</name>
    <dbReference type="NCBI Taxonomy" id="1544746"/>
    <lineage>
        <taxon>Bacteria</taxon>
        <taxon>Bacillati</taxon>
        <taxon>Bacillota</taxon>
        <taxon>Bacilli</taxon>
        <taxon>Bacillales</taxon>
        <taxon>Thermoactinomycetaceae</taxon>
        <taxon>Baia</taxon>
    </lineage>
</organism>
<dbReference type="Pfam" id="PF20918">
    <property type="entry name" value="SPOCS_spoVID-N"/>
    <property type="match status" value="1"/>
</dbReference>
<dbReference type="Proteomes" id="UP000294746">
    <property type="component" value="Unassembled WGS sequence"/>
</dbReference>
<sequence length="326" mass="37641">MENHYNQLRFDISEKVSLHPQQLGIVRVLELDLFPDVQILDEGNHVRIQGYLRLNGSYVGESGDSEVSMAEEPEGISYVIPVEITLPADRADIGNVSAEVESFDYQIMSPFELQIEAILFIDGVSSGKHSSQSFQEDPMMDENQPFFQAQPGQSDSEISEEEDNFSGQEIFTHYHPDIEDRQDPYELEREVSRSRYRSERRPMQPEYEPEEEYIYPFPDEARQPELERRFSANDLEMMDGRGDPDLGPDEYELDEPEKGVNEWSYWLVGKKPETFTAMRLVIIQKEESVDSLADRYQVSSSRIKHCNHLNSEQLEEGQIVCIPSVD</sequence>
<name>A0A4V2SWU1_9BACL</name>
<dbReference type="EMBL" id="SLXV01000048">
    <property type="protein sequence ID" value="TCP63646.1"/>
    <property type="molecule type" value="Genomic_DNA"/>
</dbReference>
<reference evidence="2 3" key="1">
    <citation type="submission" date="2019-03" db="EMBL/GenBank/DDBJ databases">
        <title>Genomic Encyclopedia of Type Strains, Phase IV (KMG-IV): sequencing the most valuable type-strain genomes for metagenomic binning, comparative biology and taxonomic classification.</title>
        <authorList>
            <person name="Goeker M."/>
        </authorList>
    </citation>
    <scope>NUCLEOTIDE SEQUENCE [LARGE SCALE GENOMIC DNA]</scope>
    <source>
        <strain evidence="2 3">DSM 46831</strain>
    </source>
</reference>
<evidence type="ECO:0000313" key="3">
    <source>
        <dbReference type="Proteomes" id="UP000294746"/>
    </source>
</evidence>
<dbReference type="SUPFAM" id="SSF54106">
    <property type="entry name" value="LysM domain"/>
    <property type="match status" value="1"/>
</dbReference>
<dbReference type="Gene3D" id="3.10.350.10">
    <property type="entry name" value="LysM domain"/>
    <property type="match status" value="1"/>
</dbReference>
<proteinExistence type="predicted"/>
<accession>A0A4V2SWU1</accession>
<dbReference type="PROSITE" id="PS51782">
    <property type="entry name" value="LYSM"/>
    <property type="match status" value="1"/>
</dbReference>
<gene>
    <name evidence="2" type="ORF">EDD57_14810</name>
</gene>
<dbReference type="InterPro" id="IPR048862">
    <property type="entry name" value="SPOCS_spoVID_N"/>
</dbReference>
<dbReference type="RefSeq" id="WP_131849762.1">
    <property type="nucleotide sequence ID" value="NZ_SLXV01000048.1"/>
</dbReference>
<evidence type="ECO:0000313" key="2">
    <source>
        <dbReference type="EMBL" id="TCP63646.1"/>
    </source>
</evidence>
<comment type="caution">
    <text evidence="2">The sequence shown here is derived from an EMBL/GenBank/DDBJ whole genome shotgun (WGS) entry which is preliminary data.</text>
</comment>
<dbReference type="OrthoDB" id="2966368at2"/>
<feature type="domain" description="LysM" evidence="1">
    <location>
        <begin position="279"/>
        <end position="322"/>
    </location>
</feature>
<dbReference type="InterPro" id="IPR036779">
    <property type="entry name" value="LysM_dom_sf"/>
</dbReference>
<dbReference type="Pfam" id="PF01476">
    <property type="entry name" value="LysM"/>
    <property type="match status" value="1"/>
</dbReference>
<protein>
    <submittedName>
        <fullName evidence="2">Stage VI sporulation protein D</fullName>
    </submittedName>
</protein>
<dbReference type="AlphaFoldDB" id="A0A4V2SWU1"/>